<accession>X0X8P7</accession>
<dbReference type="EMBL" id="BARS01044144">
    <property type="protein sequence ID" value="GAG33008.1"/>
    <property type="molecule type" value="Genomic_DNA"/>
</dbReference>
<comment type="caution">
    <text evidence="2">The sequence shown here is derived from an EMBL/GenBank/DDBJ whole genome shotgun (WGS) entry which is preliminary data.</text>
</comment>
<sequence>MSYSNTISKGKAFALLGAVSIGFFLADMAILVWRAPGLLQPSHWSGLGALLVSGLVLYATIGLGFLGFYVMLRIMFRLLRLKFTPIATALITVFSAPLFLVAQYSLQKKMLGRYISLKSTFFYVPTGIIMGVLVVVLLLIYFVKNRLGEPPLGLRRAFTWTGLIGTSCVIFILYALLAGSRINVLGMFTDKDQRALNKQNEPATMQRTTAE</sequence>
<keyword evidence="1" id="KW-0812">Transmembrane</keyword>
<dbReference type="AlphaFoldDB" id="X0X8P7"/>
<feature type="transmembrane region" description="Helical" evidence="1">
    <location>
        <begin position="157"/>
        <end position="177"/>
    </location>
</feature>
<organism evidence="2">
    <name type="scientific">marine sediment metagenome</name>
    <dbReference type="NCBI Taxonomy" id="412755"/>
    <lineage>
        <taxon>unclassified sequences</taxon>
        <taxon>metagenomes</taxon>
        <taxon>ecological metagenomes</taxon>
    </lineage>
</organism>
<keyword evidence="1" id="KW-0472">Membrane</keyword>
<keyword evidence="1" id="KW-1133">Transmembrane helix</keyword>
<evidence type="ECO:0000256" key="1">
    <source>
        <dbReference type="SAM" id="Phobius"/>
    </source>
</evidence>
<reference evidence="2" key="1">
    <citation type="journal article" date="2014" name="Front. Microbiol.">
        <title>High frequency of phylogenetically diverse reductive dehalogenase-homologous genes in deep subseafloor sedimentary metagenomes.</title>
        <authorList>
            <person name="Kawai M."/>
            <person name="Futagami T."/>
            <person name="Toyoda A."/>
            <person name="Takaki Y."/>
            <person name="Nishi S."/>
            <person name="Hori S."/>
            <person name="Arai W."/>
            <person name="Tsubouchi T."/>
            <person name="Morono Y."/>
            <person name="Uchiyama I."/>
            <person name="Ito T."/>
            <person name="Fujiyama A."/>
            <person name="Inagaki F."/>
            <person name="Takami H."/>
        </authorList>
    </citation>
    <scope>NUCLEOTIDE SEQUENCE</scope>
    <source>
        <strain evidence="2">Expedition CK06-06</strain>
    </source>
</reference>
<feature type="transmembrane region" description="Helical" evidence="1">
    <location>
        <begin position="83"/>
        <end position="102"/>
    </location>
</feature>
<feature type="transmembrane region" description="Helical" evidence="1">
    <location>
        <begin position="122"/>
        <end position="143"/>
    </location>
</feature>
<proteinExistence type="predicted"/>
<protein>
    <submittedName>
        <fullName evidence="2">Uncharacterized protein</fullName>
    </submittedName>
</protein>
<feature type="transmembrane region" description="Helical" evidence="1">
    <location>
        <begin position="47"/>
        <end position="71"/>
    </location>
</feature>
<feature type="non-terminal residue" evidence="2">
    <location>
        <position position="211"/>
    </location>
</feature>
<gene>
    <name evidence="2" type="ORF">S01H1_66740</name>
</gene>
<name>X0X8P7_9ZZZZ</name>
<feature type="transmembrane region" description="Helical" evidence="1">
    <location>
        <begin position="12"/>
        <end position="35"/>
    </location>
</feature>
<evidence type="ECO:0000313" key="2">
    <source>
        <dbReference type="EMBL" id="GAG33008.1"/>
    </source>
</evidence>